<gene>
    <name evidence="1" type="ORF">DL89DRAFT_83221</name>
</gene>
<proteinExistence type="predicted"/>
<evidence type="ECO:0000313" key="2">
    <source>
        <dbReference type="Proteomes" id="UP000193922"/>
    </source>
</evidence>
<comment type="caution">
    <text evidence="1">The sequence shown here is derived from an EMBL/GenBank/DDBJ whole genome shotgun (WGS) entry which is preliminary data.</text>
</comment>
<dbReference type="EMBL" id="MCFD01000002">
    <property type="protein sequence ID" value="ORX72815.1"/>
    <property type="molecule type" value="Genomic_DNA"/>
</dbReference>
<dbReference type="AlphaFoldDB" id="A0A1Y1WHF6"/>
<evidence type="ECO:0000313" key="1">
    <source>
        <dbReference type="EMBL" id="ORX72815.1"/>
    </source>
</evidence>
<dbReference type="Proteomes" id="UP000193922">
    <property type="component" value="Unassembled WGS sequence"/>
</dbReference>
<accession>A0A1Y1WHF6</accession>
<dbReference type="RefSeq" id="XP_040746155.1">
    <property type="nucleotide sequence ID" value="XM_040892128.1"/>
</dbReference>
<organism evidence="1 2">
    <name type="scientific">Linderina pennispora</name>
    <dbReference type="NCBI Taxonomy" id="61395"/>
    <lineage>
        <taxon>Eukaryota</taxon>
        <taxon>Fungi</taxon>
        <taxon>Fungi incertae sedis</taxon>
        <taxon>Zoopagomycota</taxon>
        <taxon>Kickxellomycotina</taxon>
        <taxon>Kickxellomycetes</taxon>
        <taxon>Kickxellales</taxon>
        <taxon>Kickxellaceae</taxon>
        <taxon>Linderina</taxon>
    </lineage>
</organism>
<dbReference type="OrthoDB" id="5527319at2759"/>
<dbReference type="GeneID" id="63808776"/>
<reference evidence="1 2" key="1">
    <citation type="submission" date="2016-07" db="EMBL/GenBank/DDBJ databases">
        <title>Pervasive Adenine N6-methylation of Active Genes in Fungi.</title>
        <authorList>
            <consortium name="DOE Joint Genome Institute"/>
            <person name="Mondo S.J."/>
            <person name="Dannebaum R.O."/>
            <person name="Kuo R.C."/>
            <person name="Labutti K."/>
            <person name="Haridas S."/>
            <person name="Kuo A."/>
            <person name="Salamov A."/>
            <person name="Ahrendt S.R."/>
            <person name="Lipzen A."/>
            <person name="Sullivan W."/>
            <person name="Andreopoulos W.B."/>
            <person name="Clum A."/>
            <person name="Lindquist E."/>
            <person name="Daum C."/>
            <person name="Ramamoorthy G.K."/>
            <person name="Gryganskyi A."/>
            <person name="Culley D."/>
            <person name="Magnuson J.K."/>
            <person name="James T.Y."/>
            <person name="O'Malley M.A."/>
            <person name="Stajich J.E."/>
            <person name="Spatafora J.W."/>
            <person name="Visel A."/>
            <person name="Grigoriev I.V."/>
        </authorList>
    </citation>
    <scope>NUCLEOTIDE SEQUENCE [LARGE SCALE GENOMIC DNA]</scope>
    <source>
        <strain evidence="1 2">ATCC 12442</strain>
    </source>
</reference>
<name>A0A1Y1WHF6_9FUNG</name>
<protein>
    <submittedName>
        <fullName evidence="1">Uncharacterized protein</fullName>
    </submittedName>
</protein>
<keyword evidence="2" id="KW-1185">Reference proteome</keyword>
<sequence>MSPIQYPNSSLRSTISQDFANQPLPEMIAAPIGSLPRPTVGQSDTCRRLGAVQTPSSLHVGDRFPACKGYECRTEVPDSGGTKGHSATAVAALAQMRYTRPAAGLPATPAQAYEVEECNSDDDQDVASADELDITHVETPNQVISLPGVSSLLMGINAPNKRSAPGANSLEFLAKWPICNRGMSLARGRSRAGHRVEFRDALGSFLFRDILSSDYILEDVFFQYYPNAPRNVIFYTYDQVALPRQTSLGYATRCYGDGGDTIVIWVRQPASADSDYEPRWST</sequence>